<feature type="transmembrane region" description="Helical" evidence="2">
    <location>
        <begin position="38"/>
        <end position="63"/>
    </location>
</feature>
<evidence type="ECO:0000256" key="2">
    <source>
        <dbReference type="SAM" id="Phobius"/>
    </source>
</evidence>
<protein>
    <submittedName>
        <fullName evidence="3">Uncharacterized protein</fullName>
    </submittedName>
</protein>
<comment type="caution">
    <text evidence="3">The sequence shown here is derived from an EMBL/GenBank/DDBJ whole genome shotgun (WGS) entry which is preliminary data.</text>
</comment>
<evidence type="ECO:0000313" key="4">
    <source>
        <dbReference type="Proteomes" id="UP000037035"/>
    </source>
</evidence>
<dbReference type="VEuPathDB" id="FungiDB:VP01_1472g3"/>
<feature type="region of interest" description="Disordered" evidence="1">
    <location>
        <begin position="124"/>
        <end position="152"/>
    </location>
</feature>
<keyword evidence="2" id="KW-0472">Membrane</keyword>
<gene>
    <name evidence="3" type="ORF">VP01_1472g3</name>
</gene>
<feature type="transmembrane region" description="Helical" evidence="2">
    <location>
        <begin position="204"/>
        <end position="222"/>
    </location>
</feature>
<feature type="compositionally biased region" description="Pro residues" evidence="1">
    <location>
        <begin position="134"/>
        <end position="143"/>
    </location>
</feature>
<organism evidence="3 4">
    <name type="scientific">Puccinia sorghi</name>
    <dbReference type="NCBI Taxonomy" id="27349"/>
    <lineage>
        <taxon>Eukaryota</taxon>
        <taxon>Fungi</taxon>
        <taxon>Dikarya</taxon>
        <taxon>Basidiomycota</taxon>
        <taxon>Pucciniomycotina</taxon>
        <taxon>Pucciniomycetes</taxon>
        <taxon>Pucciniales</taxon>
        <taxon>Pucciniaceae</taxon>
        <taxon>Puccinia</taxon>
    </lineage>
</organism>
<evidence type="ECO:0000256" key="1">
    <source>
        <dbReference type="SAM" id="MobiDB-lite"/>
    </source>
</evidence>
<dbReference type="Proteomes" id="UP000037035">
    <property type="component" value="Unassembled WGS sequence"/>
</dbReference>
<keyword evidence="4" id="KW-1185">Reference proteome</keyword>
<dbReference type="EMBL" id="LAVV01005253">
    <property type="protein sequence ID" value="KNZ60974.1"/>
    <property type="molecule type" value="Genomic_DNA"/>
</dbReference>
<dbReference type="AlphaFoldDB" id="A0A0L6VJT9"/>
<keyword evidence="2" id="KW-1133">Transmembrane helix</keyword>
<keyword evidence="2" id="KW-0812">Transmembrane</keyword>
<feature type="transmembrane region" description="Helical" evidence="2">
    <location>
        <begin position="177"/>
        <end position="198"/>
    </location>
</feature>
<name>A0A0L6VJT9_9BASI</name>
<reference evidence="3 4" key="1">
    <citation type="submission" date="2015-08" db="EMBL/GenBank/DDBJ databases">
        <title>Next Generation Sequencing and Analysis of the Genome of Puccinia sorghi L Schw, the Causal Agent of Maize Common Rust.</title>
        <authorList>
            <person name="Rochi L."/>
            <person name="Burguener G."/>
            <person name="Darino M."/>
            <person name="Turjanski A."/>
            <person name="Kreff E."/>
            <person name="Dieguez M.J."/>
            <person name="Sacco F."/>
        </authorList>
    </citation>
    <scope>NUCLEOTIDE SEQUENCE [LARGE SCALE GENOMIC DNA]</scope>
    <source>
        <strain evidence="3 4">RO10H11247</strain>
    </source>
</reference>
<proteinExistence type="predicted"/>
<accession>A0A0L6VJT9</accession>
<evidence type="ECO:0000313" key="3">
    <source>
        <dbReference type="EMBL" id="KNZ60974.1"/>
    </source>
</evidence>
<sequence length="395" mass="45177">MQIIPSFFFFLGREGNESWSICFLFPHAFNSLKDNGSIYFILNVINLPFFGGCHNVFFFLYFFHKCGNKIKNDPNALLCNQRKKHSKSQVNNQNFKRFDLGPPFLYHKLVLAPTRTSAVRSSGLGIQKKCGPRGNPPPQPPGPTNTKSKTSQVFNSDHDSKILIDCYNFSSKSSLTFIPPPPFILAIFLFIHSFFFQVPRVPRGLFIFSFFYTLFLFDLINLRSTGEKKTPLIMSPRFTRVPKTTPIQQCSMTPRTTSSLFFHDDDDDDTRGVSMDKGPTPECKKKRIRGEVFQKSLNSKVSDFHSKDLKTQVAVVVGTRKCECDFHQKIRNQYVERKMGIKFRIFGEGEGKRSAPKGKQFTYDKCKAVAAGLSRKYLQGFCCAQRINICFCQPE</sequence>